<feature type="chain" id="PRO_5046915254" evidence="1">
    <location>
        <begin position="17"/>
        <end position="441"/>
    </location>
</feature>
<feature type="domain" description="Peptidase M24" evidence="2">
    <location>
        <begin position="192"/>
        <end position="395"/>
    </location>
</feature>
<evidence type="ECO:0000313" key="4">
    <source>
        <dbReference type="Proteomes" id="UP000709336"/>
    </source>
</evidence>
<dbReference type="Pfam" id="PF00557">
    <property type="entry name" value="Peptidase_M24"/>
    <property type="match status" value="1"/>
</dbReference>
<keyword evidence="3" id="KW-0378">Hydrolase</keyword>
<dbReference type="RefSeq" id="WP_169211318.1">
    <property type="nucleotide sequence ID" value="NZ_JAATNW010000006.1"/>
</dbReference>
<name>A0ABX1R4B4_9ALTE</name>
<evidence type="ECO:0000259" key="2">
    <source>
        <dbReference type="Pfam" id="PF00557"/>
    </source>
</evidence>
<protein>
    <submittedName>
        <fullName evidence="3">Aminopeptidase P family protein</fullName>
    </submittedName>
</protein>
<comment type="caution">
    <text evidence="3">The sequence shown here is derived from an EMBL/GenBank/DDBJ whole genome shotgun (WGS) entry which is preliminary data.</text>
</comment>
<organism evidence="3 4">
    <name type="scientific">Alteromonas ponticola</name>
    <dbReference type="NCBI Taxonomy" id="2720613"/>
    <lineage>
        <taxon>Bacteria</taxon>
        <taxon>Pseudomonadati</taxon>
        <taxon>Pseudomonadota</taxon>
        <taxon>Gammaproteobacteria</taxon>
        <taxon>Alteromonadales</taxon>
        <taxon>Alteromonadaceae</taxon>
        <taxon>Alteromonas/Salinimonas group</taxon>
        <taxon>Alteromonas</taxon>
    </lineage>
</organism>
<keyword evidence="1" id="KW-0732">Signal</keyword>
<keyword evidence="3" id="KW-0645">Protease</keyword>
<dbReference type="InterPro" id="IPR036005">
    <property type="entry name" value="Creatinase/aminopeptidase-like"/>
</dbReference>
<feature type="signal peptide" evidence="1">
    <location>
        <begin position="1"/>
        <end position="16"/>
    </location>
</feature>
<dbReference type="SUPFAM" id="SSF55920">
    <property type="entry name" value="Creatinase/aminopeptidase"/>
    <property type="match status" value="1"/>
</dbReference>
<evidence type="ECO:0000313" key="3">
    <source>
        <dbReference type="EMBL" id="NMH60761.1"/>
    </source>
</evidence>
<dbReference type="EMBL" id="JAATNW010000006">
    <property type="protein sequence ID" value="NMH60761.1"/>
    <property type="molecule type" value="Genomic_DNA"/>
</dbReference>
<accession>A0ABX1R4B4</accession>
<gene>
    <name evidence="3" type="ORF">HCJ96_12055</name>
</gene>
<dbReference type="Gene3D" id="3.90.230.10">
    <property type="entry name" value="Creatinase/methionine aminopeptidase superfamily"/>
    <property type="match status" value="1"/>
</dbReference>
<keyword evidence="3" id="KW-0031">Aminopeptidase</keyword>
<dbReference type="Proteomes" id="UP000709336">
    <property type="component" value="Unassembled WGS sequence"/>
</dbReference>
<keyword evidence="4" id="KW-1185">Reference proteome</keyword>
<dbReference type="InterPro" id="IPR000994">
    <property type="entry name" value="Pept_M24"/>
</dbReference>
<dbReference type="GO" id="GO:0004177">
    <property type="term" value="F:aminopeptidase activity"/>
    <property type="evidence" value="ECO:0007669"/>
    <property type="project" value="UniProtKB-KW"/>
</dbReference>
<evidence type="ECO:0000256" key="1">
    <source>
        <dbReference type="SAM" id="SignalP"/>
    </source>
</evidence>
<sequence>MRALLFLVLLSFNSVASPYDSILPLKERAAVIDSITEKRVRQLLPSIMQDAGIDMWVLISSEYNEDPVLKTLLPATWLSARRTTMLVVTLKDDNTVSTHAIAPYAVGNLFERAWDKDAQPDQWQALANFIEQHDPQKIGINQSANWAHADGLVASEKTLLVNALKPKYQQRLVSAEAVAVPWLEQRLPQEVELMQTMGKIAHAIIAEGFSNKTISPGKTTTDDLVWWFRERVVDLRLDTWFHPSVSIQRKSDAQFDHESTFTNESAKVVQYGDLLHVDFGISYLRLHTDTQQHAYVLKPDEKTAPAFLHDALEKGNQLQDIFTANFAVGKTGNEVLKESLQAAKQAGLKPSIYTHPLGYHGHAAGTTLGMWDQQDGVPGDGDYPLHANTAYSIELNNAYDAKPWDKEIRIMLEEDAFFDGEKVVYFDGRQTQLIEVSTQAN</sequence>
<reference evidence="3 4" key="1">
    <citation type="submission" date="2020-03" db="EMBL/GenBank/DDBJ databases">
        <title>Alteromonas ponticola sp. nov., isolated from seawater.</title>
        <authorList>
            <person name="Yoon J.-H."/>
            <person name="Kim Y.-O."/>
        </authorList>
    </citation>
    <scope>NUCLEOTIDE SEQUENCE [LARGE SCALE GENOMIC DNA]</scope>
    <source>
        <strain evidence="3 4">MYP5</strain>
    </source>
</reference>
<proteinExistence type="predicted"/>